<dbReference type="Proteomes" id="UP000612362">
    <property type="component" value="Unassembled WGS sequence"/>
</dbReference>
<dbReference type="AlphaFoldDB" id="A0A8J3IA97"/>
<reference evidence="1" key="1">
    <citation type="submission" date="2020-10" db="EMBL/GenBank/DDBJ databases">
        <title>Taxonomic study of unclassified bacteria belonging to the class Ktedonobacteria.</title>
        <authorList>
            <person name="Yabe S."/>
            <person name="Wang C.M."/>
            <person name="Zheng Y."/>
            <person name="Sakai Y."/>
            <person name="Cavaletti L."/>
            <person name="Monciardini P."/>
            <person name="Donadio S."/>
        </authorList>
    </citation>
    <scope>NUCLEOTIDE SEQUENCE</scope>
    <source>
        <strain evidence="1">SOSP1-1</strain>
    </source>
</reference>
<evidence type="ECO:0000313" key="2">
    <source>
        <dbReference type="Proteomes" id="UP000612362"/>
    </source>
</evidence>
<comment type="caution">
    <text evidence="1">The sequence shown here is derived from an EMBL/GenBank/DDBJ whole genome shotgun (WGS) entry which is preliminary data.</text>
</comment>
<evidence type="ECO:0000313" key="1">
    <source>
        <dbReference type="EMBL" id="GHO50138.1"/>
    </source>
</evidence>
<sequence length="215" mass="24471">MTERKAELMRITARYVEEVQAGKAPSLTDYLRRYPQYQGELLDFVTYYHAFESTLTPSSAALPLSDLSRTSLERAYAQIEYRALDDTPHTLLLSRQREELSVRDLADALELSPDIVLLLEKRALLPASLPRALPERLSDILGYSVAQMESFFDDSRSTSRKVAESRNSYSHKESSSQDTVSRQIFSEILLASSDLLPAHREKWLAILAQEKRTIS</sequence>
<gene>
    <name evidence="1" type="ORF">KSX_83010</name>
</gene>
<keyword evidence="2" id="KW-1185">Reference proteome</keyword>
<proteinExistence type="predicted"/>
<protein>
    <recommendedName>
        <fullName evidence="3">DNA-binding protein</fullName>
    </recommendedName>
</protein>
<dbReference type="EMBL" id="BNJF01000007">
    <property type="protein sequence ID" value="GHO50138.1"/>
    <property type="molecule type" value="Genomic_DNA"/>
</dbReference>
<organism evidence="1 2">
    <name type="scientific">Ktedonospora formicarum</name>
    <dbReference type="NCBI Taxonomy" id="2778364"/>
    <lineage>
        <taxon>Bacteria</taxon>
        <taxon>Bacillati</taxon>
        <taxon>Chloroflexota</taxon>
        <taxon>Ktedonobacteria</taxon>
        <taxon>Ktedonobacterales</taxon>
        <taxon>Ktedonobacteraceae</taxon>
        <taxon>Ktedonospora</taxon>
    </lineage>
</organism>
<dbReference type="RefSeq" id="WP_220199199.1">
    <property type="nucleotide sequence ID" value="NZ_BNJF01000007.1"/>
</dbReference>
<name>A0A8J3IA97_9CHLR</name>
<accession>A0A8J3IA97</accession>
<evidence type="ECO:0008006" key="3">
    <source>
        <dbReference type="Google" id="ProtNLM"/>
    </source>
</evidence>